<protein>
    <submittedName>
        <fullName evidence="2">Alpha/beta hydrolase</fullName>
    </submittedName>
</protein>
<dbReference type="Pfam" id="PF12697">
    <property type="entry name" value="Abhydrolase_6"/>
    <property type="match status" value="1"/>
</dbReference>
<dbReference type="GO" id="GO:0016787">
    <property type="term" value="F:hydrolase activity"/>
    <property type="evidence" value="ECO:0007669"/>
    <property type="project" value="UniProtKB-KW"/>
</dbReference>
<dbReference type="RefSeq" id="WP_283714310.1">
    <property type="nucleotide sequence ID" value="NZ_JASJND010000001.1"/>
</dbReference>
<evidence type="ECO:0000259" key="1">
    <source>
        <dbReference type="Pfam" id="PF12697"/>
    </source>
</evidence>
<accession>A0ABT6ZA31</accession>
<name>A0ABT6ZA31_9MICO</name>
<dbReference type="Proteomes" id="UP001321481">
    <property type="component" value="Unassembled WGS sequence"/>
</dbReference>
<dbReference type="SUPFAM" id="SSF53474">
    <property type="entry name" value="alpha/beta-Hydrolases"/>
    <property type="match status" value="1"/>
</dbReference>
<proteinExistence type="predicted"/>
<sequence length="320" mass="33677">MSTPDDEFSFLPAQAAAAGVAVPPVRRLFHSLPDGRRLSALQFGRPGAADFATPEVTFLHGAGLNAHTWDTTVLALGLPALVLDLPGHGDSSWREDAAYTGATIAADIAPAIAAWTRAPQLLVGHSLGGLTGAALAATDPRLVASLVVVDISPGIDPNGGAAQIRAFFAGPSDWASRDDLVERALSFGLGGSREAAERGVFLNSRVREDGRVEWKHHFAHVANRLAADPDAAAVVDAQQRGRAGILSAEGWDHLAAVTAPVTLIRGTRGFVTEADRDEFTTRLPTARVFELSAGHNIHEELPADLAQTIAGVWRVDHDDA</sequence>
<keyword evidence="2" id="KW-0378">Hydrolase</keyword>
<dbReference type="InterPro" id="IPR000073">
    <property type="entry name" value="AB_hydrolase_1"/>
</dbReference>
<keyword evidence="3" id="KW-1185">Reference proteome</keyword>
<dbReference type="PANTHER" id="PTHR43798">
    <property type="entry name" value="MONOACYLGLYCEROL LIPASE"/>
    <property type="match status" value="1"/>
</dbReference>
<dbReference type="EMBL" id="JASJND010000001">
    <property type="protein sequence ID" value="MDJ1113007.1"/>
    <property type="molecule type" value="Genomic_DNA"/>
</dbReference>
<dbReference type="PANTHER" id="PTHR43798:SF33">
    <property type="entry name" value="HYDROLASE, PUTATIVE (AFU_ORTHOLOGUE AFUA_2G14860)-RELATED"/>
    <property type="match status" value="1"/>
</dbReference>
<reference evidence="2 3" key="1">
    <citation type="submission" date="2023-05" db="EMBL/GenBank/DDBJ databases">
        <title>Microbacterium dauci sp.nov., Isolated from Carrot Rhizosphere Soil.</title>
        <authorList>
            <person name="Xiao Z."/>
            <person name="Zheng J."/>
        </authorList>
    </citation>
    <scope>NUCLEOTIDE SEQUENCE [LARGE SCALE GENOMIC DNA]</scope>
    <source>
        <strain evidence="2 3">LX3-4</strain>
    </source>
</reference>
<gene>
    <name evidence="2" type="ORF">QNI14_00915</name>
</gene>
<evidence type="ECO:0000313" key="3">
    <source>
        <dbReference type="Proteomes" id="UP001321481"/>
    </source>
</evidence>
<dbReference type="Gene3D" id="3.40.50.1820">
    <property type="entry name" value="alpha/beta hydrolase"/>
    <property type="match status" value="1"/>
</dbReference>
<dbReference type="InterPro" id="IPR050266">
    <property type="entry name" value="AB_hydrolase_sf"/>
</dbReference>
<feature type="domain" description="AB hydrolase-1" evidence="1">
    <location>
        <begin position="58"/>
        <end position="307"/>
    </location>
</feature>
<organism evidence="2 3">
    <name type="scientific">Microbacterium dauci</name>
    <dbReference type="NCBI Taxonomy" id="3048008"/>
    <lineage>
        <taxon>Bacteria</taxon>
        <taxon>Bacillati</taxon>
        <taxon>Actinomycetota</taxon>
        <taxon>Actinomycetes</taxon>
        <taxon>Micrococcales</taxon>
        <taxon>Microbacteriaceae</taxon>
        <taxon>Microbacterium</taxon>
    </lineage>
</organism>
<dbReference type="InterPro" id="IPR029058">
    <property type="entry name" value="AB_hydrolase_fold"/>
</dbReference>
<evidence type="ECO:0000313" key="2">
    <source>
        <dbReference type="EMBL" id="MDJ1113007.1"/>
    </source>
</evidence>
<comment type="caution">
    <text evidence="2">The sequence shown here is derived from an EMBL/GenBank/DDBJ whole genome shotgun (WGS) entry which is preliminary data.</text>
</comment>